<dbReference type="EMBL" id="HBJA01100067">
    <property type="protein sequence ID" value="CAE0823285.1"/>
    <property type="molecule type" value="Transcribed_RNA"/>
</dbReference>
<sequence length="96" mass="10557">MVSYGCTQIHCERLLDNAQCEMQSSVVHQIRLSHLHTLADGCTVRRSGHQDGNEACEGHQVPTSGDNTEHVEDVSDIYNCLGKRARIAAMHNAGQL</sequence>
<dbReference type="AlphaFoldDB" id="A0A7S4LE41"/>
<evidence type="ECO:0000313" key="1">
    <source>
        <dbReference type="EMBL" id="CAE0823285.1"/>
    </source>
</evidence>
<name>A0A7S4LE41_9EUGL</name>
<proteinExistence type="predicted"/>
<reference evidence="1" key="1">
    <citation type="submission" date="2021-01" db="EMBL/GenBank/DDBJ databases">
        <authorList>
            <person name="Corre E."/>
            <person name="Pelletier E."/>
            <person name="Niang G."/>
            <person name="Scheremetjew M."/>
            <person name="Finn R."/>
            <person name="Kale V."/>
            <person name="Holt S."/>
            <person name="Cochrane G."/>
            <person name="Meng A."/>
            <person name="Brown T."/>
            <person name="Cohen L."/>
        </authorList>
    </citation>
    <scope>NUCLEOTIDE SEQUENCE</scope>
    <source>
        <strain evidence="1">CCMP1594</strain>
    </source>
</reference>
<organism evidence="1">
    <name type="scientific">Eutreptiella gymnastica</name>
    <dbReference type="NCBI Taxonomy" id="73025"/>
    <lineage>
        <taxon>Eukaryota</taxon>
        <taxon>Discoba</taxon>
        <taxon>Euglenozoa</taxon>
        <taxon>Euglenida</taxon>
        <taxon>Spirocuta</taxon>
        <taxon>Euglenophyceae</taxon>
        <taxon>Eutreptiales</taxon>
        <taxon>Eutreptiaceae</taxon>
        <taxon>Eutreptiella</taxon>
    </lineage>
</organism>
<accession>A0A7S4LE41</accession>
<gene>
    <name evidence="1" type="ORF">EGYM00163_LOCUS34487</name>
</gene>
<protein>
    <submittedName>
        <fullName evidence="1">Uncharacterized protein</fullName>
    </submittedName>
</protein>